<evidence type="ECO:0000256" key="9">
    <source>
        <dbReference type="HAMAP-Rule" id="MF_00096"/>
    </source>
</evidence>
<dbReference type="PIRSF" id="PIRSF037677">
    <property type="entry name" value="DNA_mis_repair_Msh6"/>
    <property type="match status" value="1"/>
</dbReference>
<keyword evidence="13" id="KW-1185">Reference proteome</keyword>
<dbReference type="InterPro" id="IPR000432">
    <property type="entry name" value="DNA_mismatch_repair_MutS_C"/>
</dbReference>
<evidence type="ECO:0000256" key="8">
    <source>
        <dbReference type="ARBA" id="ARBA00024647"/>
    </source>
</evidence>
<dbReference type="InterPro" id="IPR007696">
    <property type="entry name" value="DNA_mismatch_repair_MutS_core"/>
</dbReference>
<accession>U1WZY3</accession>
<dbReference type="PANTHER" id="PTHR11361">
    <property type="entry name" value="DNA MISMATCH REPAIR PROTEIN MUTS FAMILY MEMBER"/>
    <property type="match status" value="1"/>
</dbReference>
<dbReference type="Pfam" id="PF05192">
    <property type="entry name" value="MutS_III"/>
    <property type="match status" value="1"/>
</dbReference>
<keyword evidence="3 9" id="KW-0547">Nucleotide-binding</keyword>
<keyword evidence="6 9" id="KW-0238">DNA-binding</keyword>
<dbReference type="STRING" id="649747.HMPREF0083_03547"/>
<keyword evidence="4 9" id="KW-0227">DNA damage</keyword>
<feature type="binding site" evidence="9">
    <location>
        <begin position="633"/>
        <end position="640"/>
    </location>
    <ligand>
        <name>ATP</name>
        <dbReference type="ChEBI" id="CHEBI:30616"/>
    </ligand>
</feature>
<evidence type="ECO:0000259" key="11">
    <source>
        <dbReference type="PROSITE" id="PS00486"/>
    </source>
</evidence>
<evidence type="ECO:0000256" key="10">
    <source>
        <dbReference type="RuleBase" id="RU003756"/>
    </source>
</evidence>
<dbReference type="SMART" id="SM00533">
    <property type="entry name" value="MUTSd"/>
    <property type="match status" value="1"/>
</dbReference>
<dbReference type="PROSITE" id="PS00486">
    <property type="entry name" value="DNA_MISMATCH_REPAIR_2"/>
    <property type="match status" value="1"/>
</dbReference>
<dbReference type="InterPro" id="IPR007860">
    <property type="entry name" value="DNA_mmatch_repair_MutS_con_dom"/>
</dbReference>
<dbReference type="CDD" id="cd03284">
    <property type="entry name" value="ABC_MutS1"/>
    <property type="match status" value="1"/>
</dbReference>
<dbReference type="SUPFAM" id="SSF52540">
    <property type="entry name" value="P-loop containing nucleoside triphosphate hydrolases"/>
    <property type="match status" value="1"/>
</dbReference>
<dbReference type="InterPro" id="IPR036187">
    <property type="entry name" value="DNA_mismatch_repair_MutS_sf"/>
</dbReference>
<evidence type="ECO:0000256" key="1">
    <source>
        <dbReference type="ARBA" id="ARBA00006271"/>
    </source>
</evidence>
<dbReference type="Pfam" id="PF05190">
    <property type="entry name" value="MutS_IV"/>
    <property type="match status" value="1"/>
</dbReference>
<protein>
    <recommendedName>
        <fullName evidence="2 9">DNA mismatch repair protein MutS</fullName>
    </recommendedName>
</protein>
<dbReference type="Pfam" id="PF05188">
    <property type="entry name" value="MutS_II"/>
    <property type="match status" value="1"/>
</dbReference>
<dbReference type="InterPro" id="IPR007861">
    <property type="entry name" value="DNA_mismatch_repair_MutS_clamp"/>
</dbReference>
<dbReference type="SMART" id="SM00534">
    <property type="entry name" value="MUTSac"/>
    <property type="match status" value="1"/>
</dbReference>
<reference evidence="12 13" key="1">
    <citation type="submission" date="2013-08" db="EMBL/GenBank/DDBJ databases">
        <authorList>
            <person name="Weinstock G."/>
            <person name="Sodergren E."/>
            <person name="Wylie T."/>
            <person name="Fulton L."/>
            <person name="Fulton R."/>
            <person name="Fronick C."/>
            <person name="O'Laughlin M."/>
            <person name="Godfrey J."/>
            <person name="Miner T."/>
            <person name="Herter B."/>
            <person name="Appelbaum E."/>
            <person name="Cordes M."/>
            <person name="Lek S."/>
            <person name="Wollam A."/>
            <person name="Pepin K.H."/>
            <person name="Palsikar V.B."/>
            <person name="Mitreva M."/>
            <person name="Wilson R.K."/>
        </authorList>
    </citation>
    <scope>NUCLEOTIDE SEQUENCE [LARGE SCALE GENOMIC DNA]</scope>
    <source>
        <strain evidence="12 13">ATCC 12856</strain>
    </source>
</reference>
<dbReference type="Pfam" id="PF01624">
    <property type="entry name" value="MutS_I"/>
    <property type="match status" value="1"/>
</dbReference>
<dbReference type="SUPFAM" id="SSF55271">
    <property type="entry name" value="DNA repair protein MutS, domain I"/>
    <property type="match status" value="1"/>
</dbReference>
<comment type="caution">
    <text evidence="12">The sequence shown here is derived from an EMBL/GenBank/DDBJ whole genome shotgun (WGS) entry which is preliminary data.</text>
</comment>
<dbReference type="Gene3D" id="1.10.1420.10">
    <property type="match status" value="2"/>
</dbReference>
<evidence type="ECO:0000256" key="3">
    <source>
        <dbReference type="ARBA" id="ARBA00022741"/>
    </source>
</evidence>
<comment type="similarity">
    <text evidence="1 9 10">Belongs to the DNA mismatch repair MutS family.</text>
</comment>
<evidence type="ECO:0000256" key="2">
    <source>
        <dbReference type="ARBA" id="ARBA00021982"/>
    </source>
</evidence>
<evidence type="ECO:0000256" key="7">
    <source>
        <dbReference type="ARBA" id="ARBA00023204"/>
    </source>
</evidence>
<proteinExistence type="inferred from homology"/>
<dbReference type="Proteomes" id="UP000016511">
    <property type="component" value="Unassembled WGS sequence"/>
</dbReference>
<dbReference type="InterPro" id="IPR027417">
    <property type="entry name" value="P-loop_NTPase"/>
</dbReference>
<dbReference type="GO" id="GO:0005829">
    <property type="term" value="C:cytosol"/>
    <property type="evidence" value="ECO:0007669"/>
    <property type="project" value="TreeGrafter"/>
</dbReference>
<dbReference type="InterPro" id="IPR045076">
    <property type="entry name" value="MutS"/>
</dbReference>
<gene>
    <name evidence="9" type="primary">mutS</name>
    <name evidence="12" type="ORF">HMPREF0083_03547</name>
</gene>
<dbReference type="HOGENOM" id="CLU_002472_3_1_9"/>
<dbReference type="InterPro" id="IPR036678">
    <property type="entry name" value="MutS_con_dom_sf"/>
</dbReference>
<dbReference type="Pfam" id="PF00488">
    <property type="entry name" value="MutS_V"/>
    <property type="match status" value="1"/>
</dbReference>
<name>U1WZY3_ANEAE</name>
<dbReference type="InterPro" id="IPR017261">
    <property type="entry name" value="DNA_mismatch_repair_MutS/MSH"/>
</dbReference>
<dbReference type="FunFam" id="3.40.50.300:FF:000870">
    <property type="entry name" value="MutS protein homolog 4"/>
    <property type="match status" value="1"/>
</dbReference>
<dbReference type="PANTHER" id="PTHR11361:SF34">
    <property type="entry name" value="DNA MISMATCH REPAIR PROTEIN MSH1, MITOCHONDRIAL"/>
    <property type="match status" value="1"/>
</dbReference>
<keyword evidence="5 9" id="KW-0067">ATP-binding</keyword>
<dbReference type="SUPFAM" id="SSF53150">
    <property type="entry name" value="DNA repair protein MutS, domain II"/>
    <property type="match status" value="1"/>
</dbReference>
<dbReference type="eggNOG" id="COG0249">
    <property type="taxonomic scope" value="Bacteria"/>
</dbReference>
<dbReference type="NCBIfam" id="NF003810">
    <property type="entry name" value="PRK05399.1"/>
    <property type="match status" value="1"/>
</dbReference>
<dbReference type="FunFam" id="3.40.1170.10:FF:000001">
    <property type="entry name" value="DNA mismatch repair protein MutS"/>
    <property type="match status" value="1"/>
</dbReference>
<dbReference type="AlphaFoldDB" id="U1WZY3"/>
<dbReference type="PATRIC" id="fig|649747.3.peg.3212"/>
<dbReference type="FunFam" id="1.10.1420.10:FF:000007">
    <property type="entry name" value="DNA mismatch repair protein MutS"/>
    <property type="match status" value="1"/>
</dbReference>
<dbReference type="SUPFAM" id="SSF48334">
    <property type="entry name" value="DNA repair protein MutS, domain III"/>
    <property type="match status" value="1"/>
</dbReference>
<dbReference type="NCBIfam" id="TIGR01070">
    <property type="entry name" value="mutS1"/>
    <property type="match status" value="1"/>
</dbReference>
<dbReference type="GO" id="GO:0005524">
    <property type="term" value="F:ATP binding"/>
    <property type="evidence" value="ECO:0007669"/>
    <property type="project" value="UniProtKB-UniRule"/>
</dbReference>
<dbReference type="GO" id="GO:0030983">
    <property type="term" value="F:mismatched DNA binding"/>
    <property type="evidence" value="ECO:0007669"/>
    <property type="project" value="InterPro"/>
</dbReference>
<dbReference type="Gene3D" id="3.40.1170.10">
    <property type="entry name" value="DNA repair protein MutS, domain I"/>
    <property type="match status" value="1"/>
</dbReference>
<evidence type="ECO:0000256" key="4">
    <source>
        <dbReference type="ARBA" id="ARBA00022763"/>
    </source>
</evidence>
<evidence type="ECO:0000256" key="6">
    <source>
        <dbReference type="ARBA" id="ARBA00023125"/>
    </source>
</evidence>
<dbReference type="Gene3D" id="3.30.420.110">
    <property type="entry name" value="MutS, connector domain"/>
    <property type="match status" value="1"/>
</dbReference>
<feature type="domain" description="DNA mismatch repair proteins mutS family" evidence="11">
    <location>
        <begin position="707"/>
        <end position="723"/>
    </location>
</feature>
<dbReference type="GO" id="GO:0003684">
    <property type="term" value="F:damaged DNA binding"/>
    <property type="evidence" value="ECO:0007669"/>
    <property type="project" value="UniProtKB-UniRule"/>
</dbReference>
<dbReference type="Gene3D" id="3.40.50.300">
    <property type="entry name" value="P-loop containing nucleotide triphosphate hydrolases"/>
    <property type="match status" value="1"/>
</dbReference>
<dbReference type="EMBL" id="AWSJ01000217">
    <property type="protein sequence ID" value="ERI08265.1"/>
    <property type="molecule type" value="Genomic_DNA"/>
</dbReference>
<sequence>MIEEKMPVQERKNVMKYTPMIQQYLAIKAQYKDAFLFFRLGDFYELFFEDALTASRELEITLTGREGGGEERIPMCGVPHHSVDTYIAQLIEKGYKVAICEQVEDPKQAKGVVRREVTRVITPGTVMEGKLLQDKENNYLLSALMCNAAFALAACDISTGEFHVTEVPTQSQLFDEIMQYRPSELVLLTGEETLEDEELSEQLALYSIVVTKRSVDMDMKEDTQAGFAALFSDVKCGRESTPAMLAASRGLLSYLKETQKRSLDHLHRVNLYEAAAFMVLDQFTRRNLELVETIREKSKKGSLLWLLDQTVTAMGGRLLRRWIDKPLLSKAEIERRQEAVQALLDGWLARDELRTSLKEVYDLERLAGRIAYGTASPRDLVQLKSSLQSIPMLKRTLRELAGSSEALRDVAGRLDHCPDIINMIDTGIVDDPPIVIKEGGLIKEGYHDYLDKLRTASREGKQWIAGLEQQERQVTGIRSLKVGYNKVFGYYIEVTKANLAALPEGRYERKQTLANAERFITPELKEKEALILEAEEKRSELEYQLFVEIRERIAHQVKRLQTLAVQVATVDVLQSFATVAQDNRYVKPEILVDGPLVIRDGRHPVVEAVLRGEPFVPNDTELGTEQQILLITGPNMAGKSTYMRQVALIVIMAQIGSFVPAEFVQVTPVDRIFTRIGAADDLVGGQSTFMVEMKEIEVTLSNAGERSLVIIDELGRGTSTSEGMSIAQAVIEYLHNDIGCKTLVSTHYHELSHLEATLDRLKNFHMAVNETEDNVIFLRKLVHGPADKSYGIYCAQIAGLPSRIIERANQLLDEYEGAVAREVVSEDGELHRLKENAPVAEPQITLVREPVSVGAVEVVEEVEQLNLFGEPVRSVQEKKADRPGVNKTEEKALKKLREADLLNMTPMQAMNFLFELKQHM</sequence>
<dbReference type="InterPro" id="IPR005748">
    <property type="entry name" value="DNA_mismatch_repair_MutS"/>
</dbReference>
<evidence type="ECO:0000313" key="12">
    <source>
        <dbReference type="EMBL" id="ERI08265.1"/>
    </source>
</evidence>
<keyword evidence="7 9" id="KW-0234">DNA repair</keyword>
<comment type="function">
    <text evidence="8 9">This protein is involved in the repair of mismatches in DNA. It is possible that it carries out the mismatch recognition step. This protein has a weak ATPase activity.</text>
</comment>
<dbReference type="HAMAP" id="MF_00096">
    <property type="entry name" value="MutS"/>
    <property type="match status" value="1"/>
</dbReference>
<organism evidence="12 13">
    <name type="scientific">Aneurinibacillus aneurinilyticus ATCC 12856</name>
    <dbReference type="NCBI Taxonomy" id="649747"/>
    <lineage>
        <taxon>Bacteria</taxon>
        <taxon>Bacillati</taxon>
        <taxon>Bacillota</taxon>
        <taxon>Bacilli</taxon>
        <taxon>Bacillales</taxon>
        <taxon>Paenibacillaceae</taxon>
        <taxon>Aneurinibacillus group</taxon>
        <taxon>Aneurinibacillus</taxon>
    </lineage>
</organism>
<evidence type="ECO:0000256" key="5">
    <source>
        <dbReference type="ARBA" id="ARBA00022840"/>
    </source>
</evidence>
<dbReference type="InterPro" id="IPR016151">
    <property type="entry name" value="DNA_mismatch_repair_MutS_N"/>
</dbReference>
<dbReference type="InterPro" id="IPR007695">
    <property type="entry name" value="DNA_mismatch_repair_MutS-lik_N"/>
</dbReference>
<dbReference type="GO" id="GO:0006298">
    <property type="term" value="P:mismatch repair"/>
    <property type="evidence" value="ECO:0007669"/>
    <property type="project" value="UniProtKB-UniRule"/>
</dbReference>
<dbReference type="GO" id="GO:0140664">
    <property type="term" value="F:ATP-dependent DNA damage sensor activity"/>
    <property type="evidence" value="ECO:0007669"/>
    <property type="project" value="InterPro"/>
</dbReference>
<evidence type="ECO:0000313" key="13">
    <source>
        <dbReference type="Proteomes" id="UP000016511"/>
    </source>
</evidence>